<gene>
    <name evidence="2" type="ORF">NP493_522g02035</name>
</gene>
<dbReference type="Gene3D" id="3.40.630.30">
    <property type="match status" value="1"/>
</dbReference>
<dbReference type="CDD" id="cd04301">
    <property type="entry name" value="NAT_SF"/>
    <property type="match status" value="1"/>
</dbReference>
<sequence length="151" mass="17158">MATLHISEVVRTNKTQRLFRQVARDTTGENFDIPDDNTVFFAYESKAGCNRVLVGVACYLPATPSEGSYHFLNYIFIKPFYQRKGYGASLLRKIEASMLSKSRRPIRVESACKSVRFFEKTGYCCQGEVIRCVCGGSPLFSRLQLMEKTSR</sequence>
<evidence type="ECO:0000313" key="2">
    <source>
        <dbReference type="EMBL" id="KAK2178950.1"/>
    </source>
</evidence>
<dbReference type="PROSITE" id="PS51186">
    <property type="entry name" value="GNAT"/>
    <property type="match status" value="1"/>
</dbReference>
<feature type="domain" description="N-acetyltransferase" evidence="1">
    <location>
        <begin position="4"/>
        <end position="151"/>
    </location>
</feature>
<reference evidence="2" key="1">
    <citation type="journal article" date="2023" name="Mol. Biol. Evol.">
        <title>Third-Generation Sequencing Reveals the Adaptive Role of the Epigenome in Three Deep-Sea Polychaetes.</title>
        <authorList>
            <person name="Perez M."/>
            <person name="Aroh O."/>
            <person name="Sun Y."/>
            <person name="Lan Y."/>
            <person name="Juniper S.K."/>
            <person name="Young C.R."/>
            <person name="Angers B."/>
            <person name="Qian P.Y."/>
        </authorList>
    </citation>
    <scope>NUCLEOTIDE SEQUENCE</scope>
    <source>
        <strain evidence="2">R07B-5</strain>
    </source>
</reference>
<evidence type="ECO:0000313" key="3">
    <source>
        <dbReference type="Proteomes" id="UP001209878"/>
    </source>
</evidence>
<dbReference type="EMBL" id="JAODUO010000522">
    <property type="protein sequence ID" value="KAK2178950.1"/>
    <property type="molecule type" value="Genomic_DNA"/>
</dbReference>
<name>A0AAD9KXZ0_RIDPI</name>
<proteinExistence type="predicted"/>
<accession>A0AAD9KXZ0</accession>
<dbReference type="GO" id="GO:0016747">
    <property type="term" value="F:acyltransferase activity, transferring groups other than amino-acyl groups"/>
    <property type="evidence" value="ECO:0007669"/>
    <property type="project" value="InterPro"/>
</dbReference>
<dbReference type="Proteomes" id="UP001209878">
    <property type="component" value="Unassembled WGS sequence"/>
</dbReference>
<protein>
    <recommendedName>
        <fullName evidence="1">N-acetyltransferase domain-containing protein</fullName>
    </recommendedName>
</protein>
<dbReference type="InterPro" id="IPR016181">
    <property type="entry name" value="Acyl_CoA_acyltransferase"/>
</dbReference>
<organism evidence="2 3">
    <name type="scientific">Ridgeia piscesae</name>
    <name type="common">Tubeworm</name>
    <dbReference type="NCBI Taxonomy" id="27915"/>
    <lineage>
        <taxon>Eukaryota</taxon>
        <taxon>Metazoa</taxon>
        <taxon>Spiralia</taxon>
        <taxon>Lophotrochozoa</taxon>
        <taxon>Annelida</taxon>
        <taxon>Polychaeta</taxon>
        <taxon>Sedentaria</taxon>
        <taxon>Canalipalpata</taxon>
        <taxon>Sabellida</taxon>
        <taxon>Siboglinidae</taxon>
        <taxon>Ridgeia</taxon>
    </lineage>
</organism>
<evidence type="ECO:0000259" key="1">
    <source>
        <dbReference type="PROSITE" id="PS51186"/>
    </source>
</evidence>
<keyword evidence="3" id="KW-1185">Reference proteome</keyword>
<comment type="caution">
    <text evidence="2">The sequence shown here is derived from an EMBL/GenBank/DDBJ whole genome shotgun (WGS) entry which is preliminary data.</text>
</comment>
<dbReference type="InterPro" id="IPR000182">
    <property type="entry name" value="GNAT_dom"/>
</dbReference>
<dbReference type="SUPFAM" id="SSF55729">
    <property type="entry name" value="Acyl-CoA N-acyltransferases (Nat)"/>
    <property type="match status" value="1"/>
</dbReference>
<dbReference type="AlphaFoldDB" id="A0AAD9KXZ0"/>
<dbReference type="Pfam" id="PF00583">
    <property type="entry name" value="Acetyltransf_1"/>
    <property type="match status" value="1"/>
</dbReference>